<organism evidence="2 3">
    <name type="scientific">Bifidobacterium breve MCC 1114</name>
    <dbReference type="NCBI Taxonomy" id="1365964"/>
    <lineage>
        <taxon>Bacteria</taxon>
        <taxon>Bacillati</taxon>
        <taxon>Actinomycetota</taxon>
        <taxon>Actinomycetes</taxon>
        <taxon>Bifidobacteriales</taxon>
        <taxon>Bifidobacteriaceae</taxon>
        <taxon>Bifidobacterium</taxon>
    </lineage>
</organism>
<dbReference type="AlphaFoldDB" id="A0A0L7CVU4"/>
<keyword evidence="1" id="KW-1133">Transmembrane helix</keyword>
<name>A0A0L7CVU4_BIFBR</name>
<feature type="transmembrane region" description="Helical" evidence="1">
    <location>
        <begin position="74"/>
        <end position="97"/>
    </location>
</feature>
<keyword evidence="1" id="KW-0472">Membrane</keyword>
<feature type="transmembrane region" description="Helical" evidence="1">
    <location>
        <begin position="41"/>
        <end position="62"/>
    </location>
</feature>
<evidence type="ECO:0000256" key="1">
    <source>
        <dbReference type="SAM" id="Phobius"/>
    </source>
</evidence>
<evidence type="ECO:0000313" key="2">
    <source>
        <dbReference type="EMBL" id="KOA63869.1"/>
    </source>
</evidence>
<dbReference type="PATRIC" id="fig|1365964.3.peg.1809"/>
<protein>
    <submittedName>
        <fullName evidence="2">Uncharacterized protein</fullName>
    </submittedName>
</protein>
<dbReference type="Proteomes" id="UP000036802">
    <property type="component" value="Unassembled WGS sequence"/>
</dbReference>
<reference evidence="2 3" key="1">
    <citation type="journal article" date="2015" name="Int J Genomics">
        <title>Comparative Genomics Revealed Genetic Diversity and Species/Strain-Level Differences in Carbohydrate Metabolism of Three Probiotic Bifidobacterial Species.</title>
        <authorList>
            <person name="Odamaki T."/>
            <person name="Horigome A."/>
            <person name="Sugahara H."/>
            <person name="Hashikura N."/>
            <person name="Minami J."/>
            <person name="Xiao J.Z."/>
            <person name="Abe F."/>
        </authorList>
    </citation>
    <scope>NUCLEOTIDE SEQUENCE [LARGE SCALE GENOMIC DNA]</scope>
    <source>
        <strain evidence="2 3">MCC 1114</strain>
    </source>
</reference>
<sequence>MIGATITIFAVVFFVFLIAICIGFIILQIRLSKMDSKWPGLVLPAITLLLSLVAAITVFARADIGAYGNMWNVVLSAFIAFLSNNVSTIVLAGIYLYQRDKINRRAELARMNVQDL</sequence>
<feature type="transmembrane region" description="Helical" evidence="1">
    <location>
        <begin position="6"/>
        <end position="29"/>
    </location>
</feature>
<evidence type="ECO:0000313" key="3">
    <source>
        <dbReference type="Proteomes" id="UP000036802"/>
    </source>
</evidence>
<dbReference type="EMBL" id="AVQC01000017">
    <property type="protein sequence ID" value="KOA63869.1"/>
    <property type="molecule type" value="Genomic_DNA"/>
</dbReference>
<keyword evidence="1" id="KW-0812">Transmembrane</keyword>
<comment type="caution">
    <text evidence="2">The sequence shown here is derived from an EMBL/GenBank/DDBJ whole genome shotgun (WGS) entry which is preliminary data.</text>
</comment>
<proteinExistence type="predicted"/>
<gene>
    <name evidence="2" type="ORF">BBM1114_08935</name>
</gene>
<dbReference type="RefSeq" id="WP_025301209.1">
    <property type="nucleotide sequence ID" value="NZ_AVQC01000017.1"/>
</dbReference>
<accession>A0A0L7CVU4</accession>